<protein>
    <submittedName>
        <fullName evidence="4">TetR family transcriptional regulator</fullName>
    </submittedName>
    <submittedName>
        <fullName evidence="5">TetR/AcrR family transcriptional regulator</fullName>
    </submittedName>
</protein>
<dbReference type="InterPro" id="IPR050109">
    <property type="entry name" value="HTH-type_TetR-like_transc_reg"/>
</dbReference>
<dbReference type="InterPro" id="IPR036271">
    <property type="entry name" value="Tet_transcr_reg_TetR-rel_C_sf"/>
</dbReference>
<reference evidence="4 6" key="1">
    <citation type="submission" date="2014-06" db="EMBL/GenBank/DDBJ databases">
        <title>Genomes of Alteromonas australica, a world apart.</title>
        <authorList>
            <person name="Gonzaga A."/>
            <person name="Lopez-Perez M."/>
            <person name="Rodriguez-Valera F."/>
        </authorList>
    </citation>
    <scope>NUCLEOTIDE SEQUENCE [LARGE SCALE GENOMIC DNA]</scope>
    <source>
        <strain evidence="4 6">H 17</strain>
    </source>
</reference>
<proteinExistence type="predicted"/>
<reference evidence="5 7" key="2">
    <citation type="journal article" date="2018" name="Nat. Biotechnol.">
        <title>A standardized bacterial taxonomy based on genome phylogeny substantially revises the tree of life.</title>
        <authorList>
            <person name="Parks D.H."/>
            <person name="Chuvochina M."/>
            <person name="Waite D.W."/>
            <person name="Rinke C."/>
            <person name="Skarshewski A."/>
            <person name="Chaumeil P.A."/>
            <person name="Hugenholtz P."/>
        </authorList>
    </citation>
    <scope>NUCLEOTIDE SEQUENCE [LARGE SCALE GENOMIC DNA]</scope>
    <source>
        <strain evidence="5">UBA11978</strain>
    </source>
</reference>
<evidence type="ECO:0000256" key="1">
    <source>
        <dbReference type="ARBA" id="ARBA00023125"/>
    </source>
</evidence>
<dbReference type="AlphaFoldDB" id="A0A075NWC7"/>
<dbReference type="eggNOG" id="COG1309">
    <property type="taxonomic scope" value="Bacteria"/>
</dbReference>
<dbReference type="Gene3D" id="1.10.357.10">
    <property type="entry name" value="Tetracycline Repressor, domain 2"/>
    <property type="match status" value="1"/>
</dbReference>
<dbReference type="Proteomes" id="UP000263517">
    <property type="component" value="Unassembled WGS sequence"/>
</dbReference>
<gene>
    <name evidence="5" type="ORF">DCW74_09665</name>
    <name evidence="4" type="ORF">EP13_09670</name>
</gene>
<name>A0A075NWC7_9ALTE</name>
<dbReference type="GO" id="GO:0003700">
    <property type="term" value="F:DNA-binding transcription factor activity"/>
    <property type="evidence" value="ECO:0007669"/>
    <property type="project" value="TreeGrafter"/>
</dbReference>
<evidence type="ECO:0000313" key="6">
    <source>
        <dbReference type="Proteomes" id="UP000056090"/>
    </source>
</evidence>
<feature type="domain" description="HTH tetR-type" evidence="3">
    <location>
        <begin position="3"/>
        <end position="63"/>
    </location>
</feature>
<dbReference type="PANTHER" id="PTHR30055:SF235">
    <property type="entry name" value="TRANSCRIPTIONAL REGULATORY PROTEIN"/>
    <property type="match status" value="1"/>
</dbReference>
<evidence type="ECO:0000313" key="7">
    <source>
        <dbReference type="Proteomes" id="UP000263517"/>
    </source>
</evidence>
<evidence type="ECO:0000259" key="3">
    <source>
        <dbReference type="PROSITE" id="PS50977"/>
    </source>
</evidence>
<feature type="DNA-binding region" description="H-T-H motif" evidence="2">
    <location>
        <begin position="26"/>
        <end position="45"/>
    </location>
</feature>
<dbReference type="PROSITE" id="PS01081">
    <property type="entry name" value="HTH_TETR_1"/>
    <property type="match status" value="1"/>
</dbReference>
<dbReference type="KEGG" id="aaus:EP12_09835"/>
<dbReference type="RefSeq" id="WP_044057072.1">
    <property type="nucleotide sequence ID" value="NZ_CAJXAX010000009.1"/>
</dbReference>
<dbReference type="KEGG" id="aal:EP13_09670"/>
<dbReference type="GO" id="GO:0000976">
    <property type="term" value="F:transcription cis-regulatory region binding"/>
    <property type="evidence" value="ECO:0007669"/>
    <property type="project" value="TreeGrafter"/>
</dbReference>
<dbReference type="GeneID" id="78255173"/>
<accession>A0A075NWC7</accession>
<dbReference type="OrthoDB" id="2356263at2"/>
<dbReference type="InterPro" id="IPR023772">
    <property type="entry name" value="DNA-bd_HTH_TetR-type_CS"/>
</dbReference>
<dbReference type="EMBL" id="DNAN01000339">
    <property type="protein sequence ID" value="HAW75985.1"/>
    <property type="molecule type" value="Genomic_DNA"/>
</dbReference>
<dbReference type="InterPro" id="IPR041586">
    <property type="entry name" value="PsrA_TetR_C"/>
</dbReference>
<dbReference type="InterPro" id="IPR001647">
    <property type="entry name" value="HTH_TetR"/>
</dbReference>
<dbReference type="PATRIC" id="fig|589873.4.peg.2126"/>
<dbReference type="Pfam" id="PF00440">
    <property type="entry name" value="TetR_N"/>
    <property type="match status" value="1"/>
</dbReference>
<dbReference type="PANTHER" id="PTHR30055">
    <property type="entry name" value="HTH-TYPE TRANSCRIPTIONAL REGULATOR RUTR"/>
    <property type="match status" value="1"/>
</dbReference>
<dbReference type="EMBL" id="CP008849">
    <property type="protein sequence ID" value="AIF98924.1"/>
    <property type="molecule type" value="Genomic_DNA"/>
</dbReference>
<organism evidence="4 6">
    <name type="scientific">Alteromonas australica</name>
    <dbReference type="NCBI Taxonomy" id="589873"/>
    <lineage>
        <taxon>Bacteria</taxon>
        <taxon>Pseudomonadati</taxon>
        <taxon>Pseudomonadota</taxon>
        <taxon>Gammaproteobacteria</taxon>
        <taxon>Alteromonadales</taxon>
        <taxon>Alteromonadaceae</taxon>
        <taxon>Alteromonas/Salinimonas group</taxon>
        <taxon>Alteromonas</taxon>
    </lineage>
</organism>
<dbReference type="Proteomes" id="UP000056090">
    <property type="component" value="Chromosome"/>
</dbReference>
<dbReference type="SUPFAM" id="SSF48498">
    <property type="entry name" value="Tetracyclin repressor-like, C-terminal domain"/>
    <property type="match status" value="1"/>
</dbReference>
<keyword evidence="1 2" id="KW-0238">DNA-binding</keyword>
<evidence type="ECO:0000313" key="5">
    <source>
        <dbReference type="EMBL" id="HAW75985.1"/>
    </source>
</evidence>
<keyword evidence="6" id="KW-1185">Reference proteome</keyword>
<dbReference type="SUPFAM" id="SSF46689">
    <property type="entry name" value="Homeodomain-like"/>
    <property type="match status" value="1"/>
</dbReference>
<evidence type="ECO:0000313" key="4">
    <source>
        <dbReference type="EMBL" id="AIF98924.1"/>
    </source>
</evidence>
<dbReference type="Pfam" id="PF17939">
    <property type="entry name" value="TetR_C_30"/>
    <property type="match status" value="1"/>
</dbReference>
<dbReference type="InterPro" id="IPR009057">
    <property type="entry name" value="Homeodomain-like_sf"/>
</dbReference>
<dbReference type="PROSITE" id="PS50977">
    <property type="entry name" value="HTH_TETR_2"/>
    <property type="match status" value="1"/>
</dbReference>
<evidence type="ECO:0000256" key="2">
    <source>
        <dbReference type="PROSITE-ProRule" id="PRU00335"/>
    </source>
</evidence>
<sequence length="215" mass="23926">MAKNTKTDILDAAELLFSQYGFTQTSMREITTQANVNLASVNYHFGSKKNLIQSVLKRYFDILMPEVALCLKSLSPSMGTRGIAELLQSLIPPMLKLNTLGPNGTAIFVQLLGRGYNETQGHLRRFIMTNYGETVRALVASIQRCLPELPEEELFWRLHFAMGSFVFSMASSQALTEIAESDFHKQVEIEEVISHLVPFVAQGLAGNLPNNISTI</sequence>
<dbReference type="PRINTS" id="PR00455">
    <property type="entry name" value="HTHTETR"/>
</dbReference>